<dbReference type="EMBL" id="JBFMKM010000010">
    <property type="protein sequence ID" value="KAL1303079.1"/>
    <property type="molecule type" value="Genomic_DNA"/>
</dbReference>
<evidence type="ECO:0000313" key="2">
    <source>
        <dbReference type="Proteomes" id="UP001562354"/>
    </source>
</evidence>
<dbReference type="InterPro" id="IPR024747">
    <property type="entry name" value="Pyridox_Oxase-rel"/>
</dbReference>
<proteinExistence type="predicted"/>
<evidence type="ECO:0008006" key="3">
    <source>
        <dbReference type="Google" id="ProtNLM"/>
    </source>
</evidence>
<dbReference type="RefSeq" id="XP_069199354.1">
    <property type="nucleotide sequence ID" value="XM_069346488.1"/>
</dbReference>
<reference evidence="1 2" key="1">
    <citation type="submission" date="2024-07" db="EMBL/GenBank/DDBJ databases">
        <title>Draft sequence of the Neodothiora populina.</title>
        <authorList>
            <person name="Drown D.D."/>
            <person name="Schuette U.S."/>
            <person name="Buechlein A.B."/>
            <person name="Rusch D.R."/>
            <person name="Winton L.W."/>
            <person name="Adams G.A."/>
        </authorList>
    </citation>
    <scope>NUCLEOTIDE SEQUENCE [LARGE SCALE GENOMIC DNA]</scope>
    <source>
        <strain evidence="1 2">CPC 39397</strain>
    </source>
</reference>
<sequence length="297" mass="32846">MPAQRTTTEGSYAQTPLNTIKVYRDRAAYDYSTVHSIFASTLVSHVSFIGLDEDGDPTPINLPLTAVLGAYDPQDPVPDDDGSAGQYYRQQQDLDKPMDLYLHGNTAMMLRKGVFKNGAVKVCVTSTRVDGVVLNFTPNGHSLNYRSAVIHGTAEMVTSPEEKHYAMHLLTNHMIPRRWSSVNPVTPSAMKSVQIMRVKIRAASAKVRAKNMGLADSIAIASKRDDVYSGVIPLHEVLAEPIESGYWPGRPVQQHLRDWIKHRNAAEEEYAVGAAQNLAEEATKIAEQRETMQAKSK</sequence>
<dbReference type="PANTHER" id="PTHR34071">
    <property type="entry name" value="5-NITROIMIDAZOLE ANTIBIOTICS RESISTANCE PROTEIN, NIMA-FAMILY-RELATED PROTEIN-RELATED"/>
    <property type="match status" value="1"/>
</dbReference>
<comment type="caution">
    <text evidence="1">The sequence shown here is derived from an EMBL/GenBank/DDBJ whole genome shotgun (WGS) entry which is preliminary data.</text>
</comment>
<dbReference type="Proteomes" id="UP001562354">
    <property type="component" value="Unassembled WGS sequence"/>
</dbReference>
<accession>A0ABR3PAL0</accession>
<dbReference type="InterPro" id="IPR012349">
    <property type="entry name" value="Split_barrel_FMN-bd"/>
</dbReference>
<dbReference type="Pfam" id="PF12900">
    <property type="entry name" value="Pyridox_ox_2"/>
    <property type="match status" value="1"/>
</dbReference>
<dbReference type="SUPFAM" id="SSF50475">
    <property type="entry name" value="FMN-binding split barrel"/>
    <property type="match status" value="1"/>
</dbReference>
<dbReference type="Gene3D" id="2.30.110.10">
    <property type="entry name" value="Electron Transport, Fmn-binding Protein, Chain A"/>
    <property type="match status" value="1"/>
</dbReference>
<evidence type="ECO:0000313" key="1">
    <source>
        <dbReference type="EMBL" id="KAL1303079.1"/>
    </source>
</evidence>
<dbReference type="PANTHER" id="PTHR34071:SF2">
    <property type="entry name" value="FLAVIN-NUCLEOTIDE-BINDING PROTEIN"/>
    <property type="match status" value="1"/>
</dbReference>
<name>A0ABR3PAL0_9PEZI</name>
<dbReference type="GeneID" id="95980222"/>
<protein>
    <recommendedName>
        <fullName evidence="3">Flavin-nucleotide-binding protein</fullName>
    </recommendedName>
</protein>
<organism evidence="1 2">
    <name type="scientific">Neodothiora populina</name>
    <dbReference type="NCBI Taxonomy" id="2781224"/>
    <lineage>
        <taxon>Eukaryota</taxon>
        <taxon>Fungi</taxon>
        <taxon>Dikarya</taxon>
        <taxon>Ascomycota</taxon>
        <taxon>Pezizomycotina</taxon>
        <taxon>Dothideomycetes</taxon>
        <taxon>Dothideomycetidae</taxon>
        <taxon>Dothideales</taxon>
        <taxon>Dothioraceae</taxon>
        <taxon>Neodothiora</taxon>
    </lineage>
</organism>
<gene>
    <name evidence="1" type="ORF">AAFC00_006523</name>
</gene>
<keyword evidence="2" id="KW-1185">Reference proteome</keyword>